<protein>
    <submittedName>
        <fullName evidence="1">Uncharacterized protein</fullName>
    </submittedName>
</protein>
<organism evidence="1">
    <name type="scientific">Arundo donax</name>
    <name type="common">Giant reed</name>
    <name type="synonym">Donax arundinaceus</name>
    <dbReference type="NCBI Taxonomy" id="35708"/>
    <lineage>
        <taxon>Eukaryota</taxon>
        <taxon>Viridiplantae</taxon>
        <taxon>Streptophyta</taxon>
        <taxon>Embryophyta</taxon>
        <taxon>Tracheophyta</taxon>
        <taxon>Spermatophyta</taxon>
        <taxon>Magnoliopsida</taxon>
        <taxon>Liliopsida</taxon>
        <taxon>Poales</taxon>
        <taxon>Poaceae</taxon>
        <taxon>PACMAD clade</taxon>
        <taxon>Arundinoideae</taxon>
        <taxon>Arundineae</taxon>
        <taxon>Arundo</taxon>
    </lineage>
</organism>
<evidence type="ECO:0000313" key="1">
    <source>
        <dbReference type="EMBL" id="JAD81764.1"/>
    </source>
</evidence>
<reference evidence="1" key="2">
    <citation type="journal article" date="2015" name="Data Brief">
        <title>Shoot transcriptome of the giant reed, Arundo donax.</title>
        <authorList>
            <person name="Barrero R.A."/>
            <person name="Guerrero F.D."/>
            <person name="Moolhuijzen P."/>
            <person name="Goolsby J.A."/>
            <person name="Tidwell J."/>
            <person name="Bellgard S.E."/>
            <person name="Bellgard M.I."/>
        </authorList>
    </citation>
    <scope>NUCLEOTIDE SEQUENCE</scope>
    <source>
        <tissue evidence="1">Shoot tissue taken approximately 20 cm above the soil surface</tissue>
    </source>
</reference>
<dbReference type="EMBL" id="GBRH01216131">
    <property type="protein sequence ID" value="JAD81764.1"/>
    <property type="molecule type" value="Transcribed_RNA"/>
</dbReference>
<name>A0A0A9CZM0_ARUDO</name>
<accession>A0A0A9CZM0</accession>
<reference evidence="1" key="1">
    <citation type="submission" date="2014-09" db="EMBL/GenBank/DDBJ databases">
        <authorList>
            <person name="Magalhaes I.L.F."/>
            <person name="Oliveira U."/>
            <person name="Santos F.R."/>
            <person name="Vidigal T.H.D.A."/>
            <person name="Brescovit A.D."/>
            <person name="Santos A.J."/>
        </authorList>
    </citation>
    <scope>NUCLEOTIDE SEQUENCE</scope>
    <source>
        <tissue evidence="1">Shoot tissue taken approximately 20 cm above the soil surface</tissue>
    </source>
</reference>
<proteinExistence type="predicted"/>
<sequence length="68" mass="7085">MLTPRTDMATTTGSSLMVPCMLSMVSKGLLTSAPVACSVLRSMASTRLAADLKTSRLTVISSVTPHNS</sequence>
<dbReference type="AlphaFoldDB" id="A0A0A9CZM0"/>